<dbReference type="InterPro" id="IPR021858">
    <property type="entry name" value="Fun_TF"/>
</dbReference>
<evidence type="ECO:0000313" key="2">
    <source>
        <dbReference type="Proteomes" id="UP001271007"/>
    </source>
</evidence>
<accession>A0AAJ0DE85</accession>
<dbReference type="Pfam" id="PF11951">
    <property type="entry name" value="Fungal_trans_2"/>
    <property type="match status" value="1"/>
</dbReference>
<comment type="caution">
    <text evidence="1">The sequence shown here is derived from an EMBL/GenBank/DDBJ whole genome shotgun (WGS) entry which is preliminary data.</text>
</comment>
<name>A0AAJ0DE85_9PEZI</name>
<dbReference type="Proteomes" id="UP001271007">
    <property type="component" value="Unassembled WGS sequence"/>
</dbReference>
<protein>
    <submittedName>
        <fullName evidence="1">Uncharacterized protein</fullName>
    </submittedName>
</protein>
<gene>
    <name evidence="1" type="ORF">LTR09_006769</name>
</gene>
<keyword evidence="2" id="KW-1185">Reference proteome</keyword>
<dbReference type="AlphaFoldDB" id="A0AAJ0DE85"/>
<reference evidence="1" key="1">
    <citation type="submission" date="2023-04" db="EMBL/GenBank/DDBJ databases">
        <title>Black Yeasts Isolated from many extreme environments.</title>
        <authorList>
            <person name="Coleine C."/>
            <person name="Stajich J.E."/>
            <person name="Selbmann L."/>
        </authorList>
    </citation>
    <scope>NUCLEOTIDE SEQUENCE</scope>
    <source>
        <strain evidence="1">CCFEE 5312</strain>
    </source>
</reference>
<proteinExistence type="predicted"/>
<dbReference type="EMBL" id="JAWDJX010000022">
    <property type="protein sequence ID" value="KAK3052177.1"/>
    <property type="molecule type" value="Genomic_DNA"/>
</dbReference>
<evidence type="ECO:0000313" key="1">
    <source>
        <dbReference type="EMBL" id="KAK3052177.1"/>
    </source>
</evidence>
<organism evidence="1 2">
    <name type="scientific">Extremus antarcticus</name>
    <dbReference type="NCBI Taxonomy" id="702011"/>
    <lineage>
        <taxon>Eukaryota</taxon>
        <taxon>Fungi</taxon>
        <taxon>Dikarya</taxon>
        <taxon>Ascomycota</taxon>
        <taxon>Pezizomycotina</taxon>
        <taxon>Dothideomycetes</taxon>
        <taxon>Dothideomycetidae</taxon>
        <taxon>Mycosphaerellales</taxon>
        <taxon>Extremaceae</taxon>
        <taxon>Extremus</taxon>
    </lineage>
</organism>
<sequence length="401" mass="44743">MTATYWKTKSAATTQRWLQAPEILQDMLVVSVLGTQSIRASKDTLALYKHRGRVIKDLSDYLQRPAKQTPALLVASMTSILEQEVHLSPTSGFSVHLNAARKIVESYGDLKQCLSMPSMPRNMLFMFVQTDVLSATMSPTDGLGSHRTKAQHGYMEAFEDFEDKALDSPFPCPLPLFDSLISINNLRTVSQPRRDHASTEWKDEYLSIIDRLQSFDALEWSCNLLCLPETRDDVSSSPLTGLPAVNDRATLAASYQAAAMIYLIESARSQNQLKKAHVLEISIPLTASALQQLQKHLLHLYETYPHRKPIAEQPALWRFMLWPLMIYAYMITMLGQGSHPNSLLLGGRSTAGTLYGELREIGKLVGSLSIMDGANNLEHIAGKGGPVTWDKAFAQDFVIYL</sequence>